<name>A0A9D1HXI8_9ACTN</name>
<dbReference type="EMBL" id="DVMQ01000017">
    <property type="protein sequence ID" value="HIU24541.1"/>
    <property type="molecule type" value="Genomic_DNA"/>
</dbReference>
<dbReference type="InterPro" id="IPR051537">
    <property type="entry name" value="DNA_Adenine_Mtase"/>
</dbReference>
<dbReference type="PRINTS" id="PR00507">
    <property type="entry name" value="N12N6MTFRASE"/>
</dbReference>
<dbReference type="AlphaFoldDB" id="A0A9D1HXI8"/>
<dbReference type="EC" id="2.1.1.72" evidence="2"/>
<dbReference type="GO" id="GO:0032259">
    <property type="term" value="P:methylation"/>
    <property type="evidence" value="ECO:0007669"/>
    <property type="project" value="UniProtKB-KW"/>
</dbReference>
<keyword evidence="4 10" id="KW-0808">Transferase</keyword>
<dbReference type="PROSITE" id="PS00092">
    <property type="entry name" value="N6_MTASE"/>
    <property type="match status" value="1"/>
</dbReference>
<dbReference type="InterPro" id="IPR022749">
    <property type="entry name" value="D12N6_MeTrfase_N"/>
</dbReference>
<keyword evidence="5" id="KW-0949">S-adenosyl-L-methionine</keyword>
<evidence type="ECO:0000256" key="5">
    <source>
        <dbReference type="ARBA" id="ARBA00022691"/>
    </source>
</evidence>
<dbReference type="InterPro" id="IPR002052">
    <property type="entry name" value="DNA_methylase_N6_adenine_CS"/>
</dbReference>
<evidence type="ECO:0000256" key="4">
    <source>
        <dbReference type="ARBA" id="ARBA00022679"/>
    </source>
</evidence>
<dbReference type="GO" id="GO:0009307">
    <property type="term" value="P:DNA restriction-modification system"/>
    <property type="evidence" value="ECO:0007669"/>
    <property type="project" value="UniProtKB-KW"/>
</dbReference>
<reference evidence="10" key="1">
    <citation type="submission" date="2020-10" db="EMBL/GenBank/DDBJ databases">
        <authorList>
            <person name="Gilroy R."/>
        </authorList>
    </citation>
    <scope>NUCLEOTIDE SEQUENCE</scope>
    <source>
        <strain evidence="10">ChiHjej12B11-29160</strain>
    </source>
</reference>
<evidence type="ECO:0000259" key="8">
    <source>
        <dbReference type="Pfam" id="PF02384"/>
    </source>
</evidence>
<reference evidence="10" key="2">
    <citation type="journal article" date="2021" name="PeerJ">
        <title>Extensive microbial diversity within the chicken gut microbiome revealed by metagenomics and culture.</title>
        <authorList>
            <person name="Gilroy R."/>
            <person name="Ravi A."/>
            <person name="Getino M."/>
            <person name="Pursley I."/>
            <person name="Horton D.L."/>
            <person name="Alikhan N.F."/>
            <person name="Baker D."/>
            <person name="Gharbi K."/>
            <person name="Hall N."/>
            <person name="Watson M."/>
            <person name="Adriaenssens E.M."/>
            <person name="Foster-Nyarko E."/>
            <person name="Jarju S."/>
            <person name="Secka A."/>
            <person name="Antonio M."/>
            <person name="Oren A."/>
            <person name="Chaudhuri R.R."/>
            <person name="La Ragione R."/>
            <person name="Hildebrand F."/>
            <person name="Pallen M.J."/>
        </authorList>
    </citation>
    <scope>NUCLEOTIDE SEQUENCE</scope>
    <source>
        <strain evidence="10">ChiHjej12B11-29160</strain>
    </source>
</reference>
<protein>
    <recommendedName>
        <fullName evidence="2">site-specific DNA-methyltransferase (adenine-specific)</fullName>
        <ecNumber evidence="2">2.1.1.72</ecNumber>
    </recommendedName>
</protein>
<feature type="domain" description="DNA methylase adenine-specific" evidence="8">
    <location>
        <begin position="161"/>
        <end position="480"/>
    </location>
</feature>
<comment type="catalytic activity">
    <reaction evidence="7">
        <text>a 2'-deoxyadenosine in DNA + S-adenosyl-L-methionine = an N(6)-methyl-2'-deoxyadenosine in DNA + S-adenosyl-L-homocysteine + H(+)</text>
        <dbReference type="Rhea" id="RHEA:15197"/>
        <dbReference type="Rhea" id="RHEA-COMP:12418"/>
        <dbReference type="Rhea" id="RHEA-COMP:12419"/>
        <dbReference type="ChEBI" id="CHEBI:15378"/>
        <dbReference type="ChEBI" id="CHEBI:57856"/>
        <dbReference type="ChEBI" id="CHEBI:59789"/>
        <dbReference type="ChEBI" id="CHEBI:90615"/>
        <dbReference type="ChEBI" id="CHEBI:90616"/>
        <dbReference type="EC" id="2.1.1.72"/>
    </reaction>
</comment>
<keyword evidence="6" id="KW-0680">Restriction system</keyword>
<dbReference type="PANTHER" id="PTHR42933:SF1">
    <property type="entry name" value="SITE-SPECIFIC DNA-METHYLTRANSFERASE (ADENINE-SPECIFIC)"/>
    <property type="match status" value="1"/>
</dbReference>
<dbReference type="Pfam" id="PF02384">
    <property type="entry name" value="N6_Mtase"/>
    <property type="match status" value="1"/>
</dbReference>
<feature type="domain" description="N6 adenine-specific DNA methyltransferase N-terminal" evidence="9">
    <location>
        <begin position="6"/>
        <end position="149"/>
    </location>
</feature>
<dbReference type="GO" id="GO:0003677">
    <property type="term" value="F:DNA binding"/>
    <property type="evidence" value="ECO:0007669"/>
    <property type="project" value="InterPro"/>
</dbReference>
<evidence type="ECO:0000256" key="1">
    <source>
        <dbReference type="ARBA" id="ARBA00006594"/>
    </source>
</evidence>
<evidence type="ECO:0000259" key="9">
    <source>
        <dbReference type="Pfam" id="PF12161"/>
    </source>
</evidence>
<evidence type="ECO:0000256" key="3">
    <source>
        <dbReference type="ARBA" id="ARBA00022603"/>
    </source>
</evidence>
<evidence type="ECO:0000256" key="2">
    <source>
        <dbReference type="ARBA" id="ARBA00011900"/>
    </source>
</evidence>
<dbReference type="InterPro" id="IPR038333">
    <property type="entry name" value="T1MK-like_N_sf"/>
</dbReference>
<dbReference type="SUPFAM" id="SSF53335">
    <property type="entry name" value="S-adenosyl-L-methionine-dependent methyltransferases"/>
    <property type="match status" value="1"/>
</dbReference>
<dbReference type="Gene3D" id="1.20.1260.30">
    <property type="match status" value="1"/>
</dbReference>
<dbReference type="GO" id="GO:0008170">
    <property type="term" value="F:N-methyltransferase activity"/>
    <property type="evidence" value="ECO:0007669"/>
    <property type="project" value="InterPro"/>
</dbReference>
<evidence type="ECO:0000313" key="11">
    <source>
        <dbReference type="Proteomes" id="UP000824078"/>
    </source>
</evidence>
<comment type="similarity">
    <text evidence="1">Belongs to the N(4)/N(6)-methyltransferase family.</text>
</comment>
<proteinExistence type="inferred from homology"/>
<gene>
    <name evidence="10" type="ORF">IAD17_06420</name>
</gene>
<dbReference type="InterPro" id="IPR029063">
    <property type="entry name" value="SAM-dependent_MTases_sf"/>
</dbReference>
<evidence type="ECO:0000313" key="10">
    <source>
        <dbReference type="EMBL" id="HIU24541.1"/>
    </source>
</evidence>
<dbReference type="Pfam" id="PF12161">
    <property type="entry name" value="HsdM_N"/>
    <property type="match status" value="1"/>
</dbReference>
<comment type="caution">
    <text evidence="10">The sequence shown here is derived from an EMBL/GenBank/DDBJ whole genome shotgun (WGS) entry which is preliminary data.</text>
</comment>
<evidence type="ECO:0000256" key="6">
    <source>
        <dbReference type="ARBA" id="ARBA00022747"/>
    </source>
</evidence>
<dbReference type="InterPro" id="IPR004546">
    <property type="entry name" value="Restrct_endonuc_T1M"/>
</dbReference>
<dbReference type="InterPro" id="IPR003356">
    <property type="entry name" value="DNA_methylase_A-5"/>
</dbReference>
<keyword evidence="3 10" id="KW-0489">Methyltransferase</keyword>
<dbReference type="GO" id="GO:0009007">
    <property type="term" value="F:site-specific DNA-methyltransferase (adenine-specific) activity"/>
    <property type="evidence" value="ECO:0007669"/>
    <property type="project" value="UniProtKB-EC"/>
</dbReference>
<dbReference type="Gene3D" id="3.40.50.150">
    <property type="entry name" value="Vaccinia Virus protein VP39"/>
    <property type="match status" value="1"/>
</dbReference>
<sequence>MNKQQLAAKIWASANKMRSKIEPNEYKDYILGFIFYKYLSEQEEKYFYSQGATKEDLPALTEEDAEILGMMRNNLGYFIGYKDLFSTWLNLGHDFSVDNVLTALSAFDRLVDDSHSKVFDGIFNTLQTGISKLGNSTASQTKAVSDLIHLIDEIPMDDKQDYDVLGYIYEYLISQFASNAGKKAGEFYTPHEVSLLMSEIIAEHLSRRNHIEIYDPTSGSGSLLINIGKTAAKHGVPAESIKYYAQELVQATYNLTRMNLIMRGIRVDNIETRNDDTLARDWPWFDEKDPDGTYEPLFVDAVVSNPPYSQNWDPDGKETDPRFSSYGIAPKSKADYAFLLHCLFHLKPDGVMTIVLPHGVLFRGDQEGVIRRNLVEHHNIEAIIGLPANIFYGTGIPTIIMVLHKPQTGDDGSILIVDASKGFEKDGKNNKLRSSDIKRIVDVVRTRKDIEKFARVVPIDEVRANDYNLNIPRYVDSSEDPETWDIYATMFGGVPTSELDKLNDYWKVFPGLRKHLFSEDGRTAELVVDDVAEAVASHESIQTYQHQCTKAFESFDSYLYEELIEEPSLVHIASEEEHIADDVFERLSSVPLVDKYVAYQALDDQWEGIAADLETIQTEGFDAVRQVDQNMISKKKGDTEVEEQDKNNPWKGHVLPFGLVQEYLLTDELAAVNAMSDRLNQIASSYSDLISEISDESLENASFMKDGGEEFDFKKLPAALEEELASFDAELNALLGYRKLVDEKCSLQEQLNFIAKHPEVAWDAMKPARDGSYPKRAVAARITEVQTRITVPEDSLASTLGKALSLNTEETKIKKAEKTARMELIEHTKAAIEGVTDEQALELLHRKWVTPLVERLQQLPSEVVDGFVKRIQALCDKYASTLPDLDRQIRDTERELCDMLGDLTGNENDMAGIHELQRLLMGDFDA</sequence>
<organism evidence="10 11">
    <name type="scientific">Candidatus Coprovicinus avistercoris</name>
    <dbReference type="NCBI Taxonomy" id="2840754"/>
    <lineage>
        <taxon>Bacteria</taxon>
        <taxon>Bacillati</taxon>
        <taxon>Actinomycetota</taxon>
        <taxon>Coriobacteriia</taxon>
        <taxon>Coriobacteriales</taxon>
        <taxon>Coriobacteriaceae</taxon>
        <taxon>Coriobacteriaceae incertae sedis</taxon>
        <taxon>Candidatus Coprovicinus</taxon>
    </lineage>
</organism>
<dbReference type="PANTHER" id="PTHR42933">
    <property type="entry name" value="SLR6095 PROTEIN"/>
    <property type="match status" value="1"/>
</dbReference>
<dbReference type="NCBIfam" id="TIGR00497">
    <property type="entry name" value="hsdM"/>
    <property type="match status" value="1"/>
</dbReference>
<accession>A0A9D1HXI8</accession>
<dbReference type="Proteomes" id="UP000824078">
    <property type="component" value="Unassembled WGS sequence"/>
</dbReference>
<evidence type="ECO:0000256" key="7">
    <source>
        <dbReference type="ARBA" id="ARBA00047942"/>
    </source>
</evidence>